<reference evidence="1 3" key="2">
    <citation type="submission" date="2017-08" db="EMBL/GenBank/DDBJ databases">
        <title>Whole Genome Sequence of Sphingobium hydrophobicum C1: Insights into Adaption to the Electronic-waste Contaminated Sediment.</title>
        <authorList>
            <person name="Song D."/>
            <person name="Chen X."/>
            <person name="Xu M."/>
        </authorList>
    </citation>
    <scope>NUCLEOTIDE SEQUENCE [LARGE SCALE GENOMIC DNA]</scope>
    <source>
        <strain evidence="1 3">C1</strain>
        <plasmid evidence="1 3">p2</plasmid>
    </source>
</reference>
<dbReference type="EMBL" id="BBQY01000007">
    <property type="protein sequence ID" value="GBH30875.1"/>
    <property type="molecule type" value="Genomic_DNA"/>
</dbReference>
<evidence type="ECO:0000313" key="1">
    <source>
        <dbReference type="EMBL" id="ASY46856.1"/>
    </source>
</evidence>
<dbReference type="Proteomes" id="UP000217141">
    <property type="component" value="Plasmid p2"/>
</dbReference>
<gene>
    <name evidence="1" type="ORF">CJD35_20450</name>
    <name evidence="2" type="ORF">MBESOW_P2130</name>
</gene>
<reference evidence="2 4" key="1">
    <citation type="submission" date="2014-12" db="EMBL/GenBank/DDBJ databases">
        <title>Whole genome sequencing of Sphingobium xenophagum OW59.</title>
        <authorList>
            <person name="Ohta Y."/>
            <person name="Nishi S."/>
            <person name="Hatada Y."/>
        </authorList>
    </citation>
    <scope>NUCLEOTIDE SEQUENCE [LARGE SCALE GENOMIC DNA]</scope>
    <source>
        <strain evidence="2 4">OW59</strain>
    </source>
</reference>
<keyword evidence="4" id="KW-1185">Reference proteome</keyword>
<dbReference type="EMBL" id="CP022748">
    <property type="protein sequence ID" value="ASY46856.1"/>
    <property type="molecule type" value="Genomic_DNA"/>
</dbReference>
<evidence type="ECO:0000313" key="2">
    <source>
        <dbReference type="EMBL" id="GBH30875.1"/>
    </source>
</evidence>
<geneLocation type="plasmid" evidence="1 3">
    <name>p2</name>
</geneLocation>
<evidence type="ECO:0000313" key="3">
    <source>
        <dbReference type="Proteomes" id="UP000217141"/>
    </source>
</evidence>
<dbReference type="AlphaFoldDB" id="A0A249MZY7"/>
<keyword evidence="1" id="KW-0614">Plasmid</keyword>
<proteinExistence type="predicted"/>
<evidence type="ECO:0000313" key="4">
    <source>
        <dbReference type="Proteomes" id="UP000290975"/>
    </source>
</evidence>
<dbReference type="Proteomes" id="UP000290975">
    <property type="component" value="Unassembled WGS sequence"/>
</dbReference>
<sequence>MTSPLAFPCYGPDEPPSPADIEALCATQVHAARALGQLDAALTWCPPDIYPILAARLIRETLISALRQEGHAFTDARFHAWFAGLVPLSDEPLQFALAPRALVTTLLAEMTRSSWAPLADAARGFEKACLALRDLDNHPAVEAALAAIDEAAALVADLEPAPLPFAALAALHRAIGQSPRFAPAERAIEPITLGGRQVAIERARPPSPRWAVEYAFAAHLRATGALSAVLPLNGLIRLDTVRAADVDEKPAHAAIVQSEALRDALNHLNSLLVEARDICRDLADRYSGKRASSRAPQLYGLLSGFGPLRSSQIEAVLGATRLGVRTMLAALSQAGDLTIETLSGVKLYSVTHTRAPLAPSALTDEPGHFSSEALEDYDAALAQIDALLARYDDRDDRSDGES</sequence>
<dbReference type="RefSeq" id="WP_017183329.1">
    <property type="nucleotide sequence ID" value="NZ_BBQY01000007.1"/>
</dbReference>
<dbReference type="KEGG" id="shyd:CJD35_20450"/>
<protein>
    <recommendedName>
        <fullName evidence="5">HTH DNA binding domain-containing protein</fullName>
    </recommendedName>
</protein>
<evidence type="ECO:0008006" key="5">
    <source>
        <dbReference type="Google" id="ProtNLM"/>
    </source>
</evidence>
<accession>A0A249MZY7</accession>
<accession>A0A401J2P8</accession>
<organism evidence="1 3">
    <name type="scientific">Sphingobium xenophagum</name>
    <dbReference type="NCBI Taxonomy" id="121428"/>
    <lineage>
        <taxon>Bacteria</taxon>
        <taxon>Pseudomonadati</taxon>
        <taxon>Pseudomonadota</taxon>
        <taxon>Alphaproteobacteria</taxon>
        <taxon>Sphingomonadales</taxon>
        <taxon>Sphingomonadaceae</taxon>
        <taxon>Sphingobium</taxon>
    </lineage>
</organism>
<name>A0A249MZY7_SPHXE</name>